<sequence length="295" mass="29963">MSLSVGTLNLKFMQRAAAAKARDESVAAGGSPAPAPAAPPPLPKGTDQAEEDAKWFLPSRRAAPAVPASTSTAGAGPSRPRVNFVASYLPFVADEAPGRRAFGGFGDKPKEEDEEAEDSDEEGVDSDGEVVEVKKAKGKRRDDTTPQPAPPRRAPAQATPEPEDAAPARFVRPAGFDSPSKPKGKNKAAPAPPKQSQADKLRATISSMKGVSVSGVKRAAGDAEGSSKRSKVSSGPGSPAPSASSKASSGSKGAAGGAKPKSKSTGGKPAPALSLDEREKQIKAAKKAAKRAAKA</sequence>
<dbReference type="RefSeq" id="XP_062627495.1">
    <property type="nucleotide sequence ID" value="XM_062771511.1"/>
</dbReference>
<feature type="compositionally biased region" description="Basic and acidic residues" evidence="1">
    <location>
        <begin position="131"/>
        <end position="144"/>
    </location>
</feature>
<feature type="compositionally biased region" description="Acidic residues" evidence="1">
    <location>
        <begin position="112"/>
        <end position="130"/>
    </location>
</feature>
<evidence type="ECO:0000313" key="3">
    <source>
        <dbReference type="Proteomes" id="UP000827549"/>
    </source>
</evidence>
<evidence type="ECO:0000313" key="2">
    <source>
        <dbReference type="EMBL" id="WOO81463.1"/>
    </source>
</evidence>
<feature type="compositionally biased region" description="Pro residues" evidence="1">
    <location>
        <begin position="33"/>
        <end position="43"/>
    </location>
</feature>
<feature type="region of interest" description="Disordered" evidence="1">
    <location>
        <begin position="19"/>
        <end position="81"/>
    </location>
</feature>
<evidence type="ECO:0000256" key="1">
    <source>
        <dbReference type="SAM" id="MobiDB-lite"/>
    </source>
</evidence>
<organism evidence="2 3">
    <name type="scientific">Vanrija pseudolonga</name>
    <dbReference type="NCBI Taxonomy" id="143232"/>
    <lineage>
        <taxon>Eukaryota</taxon>
        <taxon>Fungi</taxon>
        <taxon>Dikarya</taxon>
        <taxon>Basidiomycota</taxon>
        <taxon>Agaricomycotina</taxon>
        <taxon>Tremellomycetes</taxon>
        <taxon>Trichosporonales</taxon>
        <taxon>Trichosporonaceae</taxon>
        <taxon>Vanrija</taxon>
    </lineage>
</organism>
<feature type="compositionally biased region" description="Low complexity" evidence="1">
    <location>
        <begin position="206"/>
        <end position="217"/>
    </location>
</feature>
<feature type="compositionally biased region" description="Low complexity" evidence="1">
    <location>
        <begin position="232"/>
        <end position="271"/>
    </location>
</feature>
<accession>A0AAF1BQY0</accession>
<reference evidence="2" key="1">
    <citation type="submission" date="2023-10" db="EMBL/GenBank/DDBJ databases">
        <authorList>
            <person name="Noh H."/>
        </authorList>
    </citation>
    <scope>NUCLEOTIDE SEQUENCE</scope>
    <source>
        <strain evidence="2">DUCC4014</strain>
    </source>
</reference>
<feature type="compositionally biased region" description="Low complexity" evidence="1">
    <location>
        <begin position="58"/>
        <end position="76"/>
    </location>
</feature>
<dbReference type="Pfam" id="PF10175">
    <property type="entry name" value="MPP6"/>
    <property type="match status" value="1"/>
</dbReference>
<name>A0AAF1BQY0_9TREE</name>
<dbReference type="AlphaFoldDB" id="A0AAF1BQY0"/>
<keyword evidence="3" id="KW-1185">Reference proteome</keyword>
<dbReference type="EMBL" id="CP086716">
    <property type="protein sequence ID" value="WOO81463.1"/>
    <property type="molecule type" value="Genomic_DNA"/>
</dbReference>
<gene>
    <name evidence="2" type="ORF">LOC62_03G004985</name>
</gene>
<dbReference type="Proteomes" id="UP000827549">
    <property type="component" value="Chromosome 3"/>
</dbReference>
<feature type="compositionally biased region" description="Basic residues" evidence="1">
    <location>
        <begin position="283"/>
        <end position="295"/>
    </location>
</feature>
<feature type="region of interest" description="Disordered" evidence="1">
    <location>
        <begin position="96"/>
        <end position="295"/>
    </location>
</feature>
<protein>
    <submittedName>
        <fullName evidence="2">Uncharacterized protein</fullName>
    </submittedName>
</protein>
<dbReference type="GeneID" id="87808216"/>
<proteinExistence type="predicted"/>